<dbReference type="EMBL" id="QXFT01000326">
    <property type="protein sequence ID" value="KAE9347171.1"/>
    <property type="molecule type" value="Genomic_DNA"/>
</dbReference>
<sequence>MADVLSGSQPPGLDLEMDMTTDACGSPDVRILEADAAAGSTISPPAEMLHEAALRSGINTVLDETTGEEDELVCIREICQETLARMDRVTAEKSLAHRQECNTEAAANGGDVNDSAIAAFSPPKSPQDRLMALVPNAMEKSKSKLTRRPSPSYDRQVLLLHHL</sequence>
<evidence type="ECO:0000313" key="7">
    <source>
        <dbReference type="Proteomes" id="UP000435112"/>
    </source>
</evidence>
<keyword evidence="6" id="KW-1185">Reference proteome</keyword>
<evidence type="ECO:0000256" key="1">
    <source>
        <dbReference type="SAM" id="MobiDB-lite"/>
    </source>
</evidence>
<gene>
    <name evidence="3" type="ORF">PR001_g6348</name>
    <name evidence="2" type="ORF">PR002_g6696</name>
    <name evidence="4" type="ORF">PR003_g7064</name>
</gene>
<dbReference type="EMBL" id="QXFU01000305">
    <property type="protein sequence ID" value="KAE9037218.1"/>
    <property type="molecule type" value="Genomic_DNA"/>
</dbReference>
<evidence type="ECO:0000313" key="3">
    <source>
        <dbReference type="EMBL" id="KAE9042074.1"/>
    </source>
</evidence>
<reference evidence="4 6" key="1">
    <citation type="submission" date="2018-08" db="EMBL/GenBank/DDBJ databases">
        <title>Genomic investigation of the strawberry pathogen Phytophthora fragariae indicates pathogenicity is determined by transcriptional variation in three key races.</title>
        <authorList>
            <person name="Adams T.M."/>
            <person name="Armitage A.D."/>
            <person name="Sobczyk M.K."/>
            <person name="Bates H.J."/>
            <person name="Dunwell J.M."/>
            <person name="Nellist C.F."/>
            <person name="Harrison R.J."/>
        </authorList>
    </citation>
    <scope>NUCLEOTIDE SEQUENCE [LARGE SCALE GENOMIC DNA]</scope>
    <source>
        <strain evidence="3 5">SCRP249</strain>
        <strain evidence="2 7">SCRP324</strain>
        <strain evidence="4 6">SCRP333</strain>
    </source>
</reference>
<dbReference type="OrthoDB" id="118746at2759"/>
<name>A0A6A4FKX8_9STRA</name>
<dbReference type="EMBL" id="QXFV01000296">
    <property type="protein sequence ID" value="KAE9042074.1"/>
    <property type="molecule type" value="Genomic_DNA"/>
</dbReference>
<accession>A0A6A4FKX8</accession>
<organism evidence="4 6">
    <name type="scientific">Phytophthora rubi</name>
    <dbReference type="NCBI Taxonomy" id="129364"/>
    <lineage>
        <taxon>Eukaryota</taxon>
        <taxon>Sar</taxon>
        <taxon>Stramenopiles</taxon>
        <taxon>Oomycota</taxon>
        <taxon>Peronosporomycetes</taxon>
        <taxon>Peronosporales</taxon>
        <taxon>Peronosporaceae</taxon>
        <taxon>Phytophthora</taxon>
    </lineage>
</organism>
<evidence type="ECO:0000313" key="2">
    <source>
        <dbReference type="EMBL" id="KAE9037218.1"/>
    </source>
</evidence>
<dbReference type="Proteomes" id="UP000429607">
    <property type="component" value="Unassembled WGS sequence"/>
</dbReference>
<comment type="caution">
    <text evidence="4">The sequence shown here is derived from an EMBL/GenBank/DDBJ whole genome shotgun (WGS) entry which is preliminary data.</text>
</comment>
<protein>
    <submittedName>
        <fullName evidence="4">Uncharacterized protein</fullName>
    </submittedName>
</protein>
<evidence type="ECO:0000313" key="5">
    <source>
        <dbReference type="Proteomes" id="UP000429607"/>
    </source>
</evidence>
<dbReference type="Proteomes" id="UP000434957">
    <property type="component" value="Unassembled WGS sequence"/>
</dbReference>
<evidence type="ECO:0000313" key="4">
    <source>
        <dbReference type="EMBL" id="KAE9347171.1"/>
    </source>
</evidence>
<dbReference type="Proteomes" id="UP000435112">
    <property type="component" value="Unassembled WGS sequence"/>
</dbReference>
<proteinExistence type="predicted"/>
<dbReference type="AlphaFoldDB" id="A0A6A4FKX8"/>
<feature type="region of interest" description="Disordered" evidence="1">
    <location>
        <begin position="106"/>
        <end position="127"/>
    </location>
</feature>
<evidence type="ECO:0000313" key="6">
    <source>
        <dbReference type="Proteomes" id="UP000434957"/>
    </source>
</evidence>